<evidence type="ECO:0000313" key="1">
    <source>
        <dbReference type="EMBL" id="SEJ56595.1"/>
    </source>
</evidence>
<name>A0A1H7A6B8_9BACT</name>
<organism evidence="1 2">
    <name type="scientific">Cyclobacterium xiamenense</name>
    <dbReference type="NCBI Taxonomy" id="1297121"/>
    <lineage>
        <taxon>Bacteria</taxon>
        <taxon>Pseudomonadati</taxon>
        <taxon>Bacteroidota</taxon>
        <taxon>Cytophagia</taxon>
        <taxon>Cytophagales</taxon>
        <taxon>Cyclobacteriaceae</taxon>
        <taxon>Cyclobacterium</taxon>
    </lineage>
</organism>
<sequence>MDRKCPECGDVIHGREDKIFCSDECRFQRHNRNKRKSEKTILDINKILRKNRRILQNLNPIGLTAVRREILTRQGFDFNFFTHQYITQKGNYYFFCYEYGYAYAEKEKINVVTWQDYMNQQLVGYQISTVDPETNRP</sequence>
<keyword evidence="2" id="KW-1185">Reference proteome</keyword>
<proteinExistence type="predicted"/>
<dbReference type="AlphaFoldDB" id="A0A1H7A6B8"/>
<dbReference type="Proteomes" id="UP000199403">
    <property type="component" value="Unassembled WGS sequence"/>
</dbReference>
<dbReference type="RefSeq" id="WP_177179683.1">
    <property type="nucleotide sequence ID" value="NZ_FNZH01000005.1"/>
</dbReference>
<dbReference type="STRING" id="1416801.SAMN05192553_105125"/>
<evidence type="ECO:0000313" key="2">
    <source>
        <dbReference type="Proteomes" id="UP000199403"/>
    </source>
</evidence>
<evidence type="ECO:0008006" key="3">
    <source>
        <dbReference type="Google" id="ProtNLM"/>
    </source>
</evidence>
<dbReference type="EMBL" id="FNZH01000005">
    <property type="protein sequence ID" value="SEJ56595.1"/>
    <property type="molecule type" value="Genomic_DNA"/>
</dbReference>
<reference evidence="2" key="1">
    <citation type="submission" date="2016-10" db="EMBL/GenBank/DDBJ databases">
        <authorList>
            <person name="Varghese N."/>
            <person name="Submissions S."/>
        </authorList>
    </citation>
    <scope>NUCLEOTIDE SEQUENCE [LARGE SCALE GENOMIC DNA]</scope>
    <source>
        <strain evidence="2">IBRC-M 10761</strain>
    </source>
</reference>
<accession>A0A1H7A6B8</accession>
<protein>
    <recommendedName>
        <fullName evidence="3">DUF2116 family Zn-ribbon domain-containing protein</fullName>
    </recommendedName>
</protein>
<gene>
    <name evidence="1" type="ORF">SAMN05192553_105125</name>
</gene>